<reference evidence="3" key="1">
    <citation type="journal article" date="2020" name="mSystems">
        <title>Genome- and Community-Level Interaction Insights into Carbon Utilization and Element Cycling Functions of Hydrothermarchaeota in Hydrothermal Sediment.</title>
        <authorList>
            <person name="Zhou Z."/>
            <person name="Liu Y."/>
            <person name="Xu W."/>
            <person name="Pan J."/>
            <person name="Luo Z.H."/>
            <person name="Li M."/>
        </authorList>
    </citation>
    <scope>NUCLEOTIDE SEQUENCE [LARGE SCALE GENOMIC DNA]</scope>
    <source>
        <strain evidence="3">SpSt-1182</strain>
    </source>
</reference>
<feature type="domain" description="Urease accessory protein UreH-like transmembrane" evidence="2">
    <location>
        <begin position="49"/>
        <end position="245"/>
    </location>
</feature>
<evidence type="ECO:0000256" key="1">
    <source>
        <dbReference type="SAM" id="Phobius"/>
    </source>
</evidence>
<dbReference type="AlphaFoldDB" id="A0A7V0T5K9"/>
<feature type="transmembrane region" description="Helical" evidence="1">
    <location>
        <begin position="125"/>
        <end position="145"/>
    </location>
</feature>
<keyword evidence="1" id="KW-0472">Membrane</keyword>
<feature type="transmembrane region" description="Helical" evidence="1">
    <location>
        <begin position="230"/>
        <end position="248"/>
    </location>
</feature>
<name>A0A7V0T5K9_UNCW3</name>
<keyword evidence="1" id="KW-1133">Transmembrane helix</keyword>
<accession>A0A7V0T5K9</accession>
<dbReference type="Proteomes" id="UP000885672">
    <property type="component" value="Unassembled WGS sequence"/>
</dbReference>
<organism evidence="3">
    <name type="scientific">candidate division WOR-3 bacterium</name>
    <dbReference type="NCBI Taxonomy" id="2052148"/>
    <lineage>
        <taxon>Bacteria</taxon>
        <taxon>Bacteria division WOR-3</taxon>
    </lineage>
</organism>
<evidence type="ECO:0000259" key="2">
    <source>
        <dbReference type="Pfam" id="PF13386"/>
    </source>
</evidence>
<gene>
    <name evidence="3" type="ORF">ENN51_04875</name>
</gene>
<feature type="transmembrane region" description="Helical" evidence="1">
    <location>
        <begin position="88"/>
        <end position="113"/>
    </location>
</feature>
<dbReference type="Pfam" id="PF13386">
    <property type="entry name" value="DsbD_2"/>
    <property type="match status" value="1"/>
</dbReference>
<proteinExistence type="predicted"/>
<dbReference type="EMBL" id="DSBX01000189">
    <property type="protein sequence ID" value="HDQ99602.1"/>
    <property type="molecule type" value="Genomic_DNA"/>
</dbReference>
<dbReference type="InterPro" id="IPR039447">
    <property type="entry name" value="UreH-like_TM_dom"/>
</dbReference>
<feature type="transmembrane region" description="Helical" evidence="1">
    <location>
        <begin position="196"/>
        <end position="218"/>
    </location>
</feature>
<feature type="transmembrane region" description="Helical" evidence="1">
    <location>
        <begin position="49"/>
        <end position="68"/>
    </location>
</feature>
<keyword evidence="1" id="KW-0812">Transmembrane</keyword>
<sequence>MRSGRYPAWAKSRYDSTRASAGPRTDSARRHANASEPSSRMNLALAGRALALGFSTGLFCIGFCVPVLGPVLLSRSIPGRPAASLRDAAASVGLFLAGRLTSYLAIGLLFGTLGRVFSQAWLFRARVLPGLYLLLGLMMVAYALVQSFPHLGFCRLVNPGVRSRWYLLLLGLLAGLHLCPPSLLAAAAAAETGGPLAGMLFFLLFFLASSIYMLPLLFAGVISRFEAVRFAARVIAVLAGGWFVYLAIRTLIG</sequence>
<feature type="transmembrane region" description="Helical" evidence="1">
    <location>
        <begin position="165"/>
        <end position="189"/>
    </location>
</feature>
<comment type="caution">
    <text evidence="3">The sequence shown here is derived from an EMBL/GenBank/DDBJ whole genome shotgun (WGS) entry which is preliminary data.</text>
</comment>
<protein>
    <recommendedName>
        <fullName evidence="2">Urease accessory protein UreH-like transmembrane domain-containing protein</fullName>
    </recommendedName>
</protein>
<evidence type="ECO:0000313" key="3">
    <source>
        <dbReference type="EMBL" id="HDQ99602.1"/>
    </source>
</evidence>